<name>A0A318H8B2_9MYCO</name>
<evidence type="ECO:0000256" key="2">
    <source>
        <dbReference type="PROSITE-ProRule" id="PRU00335"/>
    </source>
</evidence>
<dbReference type="GO" id="GO:0003700">
    <property type="term" value="F:DNA-binding transcription factor activity"/>
    <property type="evidence" value="ECO:0007669"/>
    <property type="project" value="TreeGrafter"/>
</dbReference>
<dbReference type="InterPro" id="IPR001647">
    <property type="entry name" value="HTH_TetR"/>
</dbReference>
<dbReference type="OrthoDB" id="5177743at2"/>
<reference evidence="5" key="1">
    <citation type="submission" date="2018-05" db="EMBL/GenBank/DDBJ databases">
        <authorList>
            <person name="Deangelis K."/>
            <person name="Huntemann M."/>
            <person name="Clum A."/>
            <person name="Pillay M."/>
            <person name="Palaniappan K."/>
            <person name="Varghese N."/>
            <person name="Mikhailova N."/>
            <person name="Stamatis D."/>
            <person name="Reddy T."/>
            <person name="Daum C."/>
            <person name="Shapiro N."/>
            <person name="Ivanova N."/>
            <person name="Kyrpides N."/>
            <person name="Woyke T."/>
        </authorList>
    </citation>
    <scope>NUCLEOTIDE SEQUENCE [LARGE SCALE GENOMIC DNA]</scope>
    <source>
        <strain evidence="5">GAS496</strain>
    </source>
</reference>
<dbReference type="Gene3D" id="1.10.357.10">
    <property type="entry name" value="Tetracycline Repressor, domain 2"/>
    <property type="match status" value="1"/>
</dbReference>
<reference evidence="4 5" key="2">
    <citation type="submission" date="2018-06" db="EMBL/GenBank/DDBJ databases">
        <title>Sequencing of bacterial isolates from soil warming experiment in Harvard Forest, Massachusetts, USA.</title>
        <authorList>
            <person name="Deangelis K.PhD."/>
        </authorList>
    </citation>
    <scope>NUCLEOTIDE SEQUENCE [LARGE SCALE GENOMIC DNA]</scope>
    <source>
        <strain evidence="4 5">GAS496</strain>
    </source>
</reference>
<dbReference type="PANTHER" id="PTHR30055:SF235">
    <property type="entry name" value="TRANSCRIPTIONAL REGULATORY PROTEIN"/>
    <property type="match status" value="1"/>
</dbReference>
<evidence type="ECO:0000313" key="4">
    <source>
        <dbReference type="EMBL" id="PXX01585.1"/>
    </source>
</evidence>
<dbReference type="Pfam" id="PF00440">
    <property type="entry name" value="TetR_N"/>
    <property type="match status" value="1"/>
</dbReference>
<protein>
    <submittedName>
        <fullName evidence="4">TetR family transcriptional regulator</fullName>
    </submittedName>
</protein>
<dbReference type="GO" id="GO:0000976">
    <property type="term" value="F:transcription cis-regulatory region binding"/>
    <property type="evidence" value="ECO:0007669"/>
    <property type="project" value="TreeGrafter"/>
</dbReference>
<evidence type="ECO:0000259" key="3">
    <source>
        <dbReference type="PROSITE" id="PS50977"/>
    </source>
</evidence>
<proteinExistence type="predicted"/>
<dbReference type="InterPro" id="IPR009057">
    <property type="entry name" value="Homeodomain-like_sf"/>
</dbReference>
<accession>A0A318H8B2</accession>
<feature type="domain" description="HTH tetR-type" evidence="3">
    <location>
        <begin position="38"/>
        <end position="98"/>
    </location>
</feature>
<evidence type="ECO:0000313" key="5">
    <source>
        <dbReference type="Proteomes" id="UP000247781"/>
    </source>
</evidence>
<dbReference type="AlphaFoldDB" id="A0A318H8B2"/>
<dbReference type="EMBL" id="QJJU01000028">
    <property type="protein sequence ID" value="PXX01585.1"/>
    <property type="molecule type" value="Genomic_DNA"/>
</dbReference>
<comment type="caution">
    <text evidence="4">The sequence shown here is derived from an EMBL/GenBank/DDBJ whole genome shotgun (WGS) entry which is preliminary data.</text>
</comment>
<dbReference type="PANTHER" id="PTHR30055">
    <property type="entry name" value="HTH-TYPE TRANSCRIPTIONAL REGULATOR RUTR"/>
    <property type="match status" value="1"/>
</dbReference>
<dbReference type="SUPFAM" id="SSF46689">
    <property type="entry name" value="Homeodomain-like"/>
    <property type="match status" value="1"/>
</dbReference>
<keyword evidence="5" id="KW-1185">Reference proteome</keyword>
<organism evidence="4 5">
    <name type="scientific">Mycolicibacterium moriokaense</name>
    <dbReference type="NCBI Taxonomy" id="39691"/>
    <lineage>
        <taxon>Bacteria</taxon>
        <taxon>Bacillati</taxon>
        <taxon>Actinomycetota</taxon>
        <taxon>Actinomycetes</taxon>
        <taxon>Mycobacteriales</taxon>
        <taxon>Mycobacteriaceae</taxon>
        <taxon>Mycolicibacterium</taxon>
    </lineage>
</organism>
<dbReference type="InterPro" id="IPR050109">
    <property type="entry name" value="HTH-type_TetR-like_transc_reg"/>
</dbReference>
<gene>
    <name evidence="4" type="ORF">C8E89_12871</name>
</gene>
<keyword evidence="1 2" id="KW-0238">DNA-binding</keyword>
<evidence type="ECO:0000256" key="1">
    <source>
        <dbReference type="ARBA" id="ARBA00023125"/>
    </source>
</evidence>
<dbReference type="PROSITE" id="PS50977">
    <property type="entry name" value="HTH_TETR_2"/>
    <property type="match status" value="1"/>
</dbReference>
<dbReference type="Proteomes" id="UP000247781">
    <property type="component" value="Unassembled WGS sequence"/>
</dbReference>
<feature type="DNA-binding region" description="H-T-H motif" evidence="2">
    <location>
        <begin position="61"/>
        <end position="80"/>
    </location>
</feature>
<sequence>MRNALATPILQCCEFDVMVTNMAVSRTYTMKVRAASAAVTAERIVDATKDLFIENVIAEITLADIAARAGVTVQTVLRRFGDKDALFAAAVARFASQVTAQRGQATPGSLDDAVVNLVEHYETWGPLMLKMLAEENTTPAIHNIVQFGKTFHRDWCQTVFADTLAPLRNEERDRRLAQLVAICDIRTWELLRITSGLTRPQTQRALHEMLEPLITKD</sequence>